<name>A0A9W4AY50_9MYCO</name>
<feature type="region of interest" description="Disordered" evidence="1">
    <location>
        <begin position="195"/>
        <end position="224"/>
    </location>
</feature>
<reference evidence="2 3" key="1">
    <citation type="journal article" date="2019" name="Emerg. Microbes Infect.">
        <title>Comprehensive subspecies identification of 175 nontuberculous mycobacteria species based on 7547 genomic profiles.</title>
        <authorList>
            <person name="Matsumoto Y."/>
            <person name="Kinjo T."/>
            <person name="Motooka D."/>
            <person name="Nabeya D."/>
            <person name="Jung N."/>
            <person name="Uechi K."/>
            <person name="Horii T."/>
            <person name="Iida T."/>
            <person name="Fujita J."/>
            <person name="Nakamura S."/>
        </authorList>
    </citation>
    <scope>NUCLEOTIDE SEQUENCE [LARGE SCALE GENOMIC DNA]</scope>
    <source>
        <strain evidence="2 3">JCM 6399</strain>
    </source>
</reference>
<sequence length="274" mass="29063">MTNPPVRSSLSDPTRGTQTVSDPTQNKPDAHERQRALSAVELRVQGQAYAQIAHALGYSDESGARHAVSRLLARREAEGIDELRAVHLARLEGVLSAFWPAATSGDTDAARIVLRTLDSLAKLYGLDAPTRVAVGASLTDTVGFANEAARLIESIASMGGTDDLLLSLPDGAGHAVIAAREPAALTEAVAVADDDAESWSNIGGPDPEPLAAEPESDAEPEPLTVVEIEPPPVAEVEQVAEPDVTPLPSPPSPRVDPWARRVTYRYDPLAGWRR</sequence>
<evidence type="ECO:0000313" key="2">
    <source>
        <dbReference type="EMBL" id="BBY90709.1"/>
    </source>
</evidence>
<evidence type="ECO:0000313" key="3">
    <source>
        <dbReference type="Proteomes" id="UP000465785"/>
    </source>
</evidence>
<gene>
    <name evidence="2" type="ORF">MGALJ_03780</name>
</gene>
<feature type="region of interest" description="Disordered" evidence="1">
    <location>
        <begin position="1"/>
        <end position="33"/>
    </location>
</feature>
<dbReference type="EMBL" id="AP022601">
    <property type="protein sequence ID" value="BBY90709.1"/>
    <property type="molecule type" value="Genomic_DNA"/>
</dbReference>
<feature type="compositionally biased region" description="Polar residues" evidence="1">
    <location>
        <begin position="1"/>
        <end position="27"/>
    </location>
</feature>
<accession>A0A9W4AY50</accession>
<dbReference type="Proteomes" id="UP000465785">
    <property type="component" value="Chromosome"/>
</dbReference>
<proteinExistence type="predicted"/>
<dbReference type="AlphaFoldDB" id="A0A9W4AY50"/>
<evidence type="ECO:0000256" key="1">
    <source>
        <dbReference type="SAM" id="MobiDB-lite"/>
    </source>
</evidence>
<keyword evidence="3" id="KW-1185">Reference proteome</keyword>
<organism evidence="2 3">
    <name type="scientific">Mycobacterium gallinarum</name>
    <dbReference type="NCBI Taxonomy" id="39689"/>
    <lineage>
        <taxon>Bacteria</taxon>
        <taxon>Bacillati</taxon>
        <taxon>Actinomycetota</taxon>
        <taxon>Actinomycetes</taxon>
        <taxon>Mycobacteriales</taxon>
        <taxon>Mycobacteriaceae</taxon>
        <taxon>Mycobacterium</taxon>
    </lineage>
</organism>
<feature type="compositionally biased region" description="Pro residues" evidence="1">
    <location>
        <begin position="245"/>
        <end position="254"/>
    </location>
</feature>
<feature type="region of interest" description="Disordered" evidence="1">
    <location>
        <begin position="238"/>
        <end position="257"/>
    </location>
</feature>
<protein>
    <submittedName>
        <fullName evidence="2">Uncharacterized protein</fullName>
    </submittedName>
</protein>
<dbReference type="KEGG" id="mgau:MGALJ_03780"/>